<feature type="transmembrane region" description="Helical" evidence="2">
    <location>
        <begin position="201"/>
        <end position="223"/>
    </location>
</feature>
<organism evidence="3 4">
    <name type="scientific">Coprinopsis cinerea (strain Okayama-7 / 130 / ATCC MYA-4618 / FGSC 9003)</name>
    <name type="common">Inky cap fungus</name>
    <name type="synonym">Hormographiella aspergillata</name>
    <dbReference type="NCBI Taxonomy" id="240176"/>
    <lineage>
        <taxon>Eukaryota</taxon>
        <taxon>Fungi</taxon>
        <taxon>Dikarya</taxon>
        <taxon>Basidiomycota</taxon>
        <taxon>Agaricomycotina</taxon>
        <taxon>Agaricomycetes</taxon>
        <taxon>Agaricomycetidae</taxon>
        <taxon>Agaricales</taxon>
        <taxon>Agaricineae</taxon>
        <taxon>Psathyrellaceae</taxon>
        <taxon>Coprinopsis</taxon>
    </lineage>
</organism>
<keyword evidence="2" id="KW-1133">Transmembrane helix</keyword>
<feature type="transmembrane region" description="Helical" evidence="2">
    <location>
        <begin position="82"/>
        <end position="110"/>
    </location>
</feature>
<dbReference type="GeneID" id="6014891"/>
<dbReference type="eggNOG" id="ENOG502RSF0">
    <property type="taxonomic scope" value="Eukaryota"/>
</dbReference>
<dbReference type="RefSeq" id="XP_001838311.2">
    <property type="nucleotide sequence ID" value="XM_001838259.2"/>
</dbReference>
<gene>
    <name evidence="3" type="ORF">CC1G_04755</name>
</gene>
<feature type="transmembrane region" description="Helical" evidence="2">
    <location>
        <begin position="130"/>
        <end position="151"/>
    </location>
</feature>
<dbReference type="EMBL" id="AACS02000013">
    <property type="protein sequence ID" value="EAU83499.2"/>
    <property type="molecule type" value="Genomic_DNA"/>
</dbReference>
<evidence type="ECO:0000256" key="2">
    <source>
        <dbReference type="SAM" id="Phobius"/>
    </source>
</evidence>
<dbReference type="STRING" id="240176.A8P2G0"/>
<dbReference type="OMA" id="LRWYQPY"/>
<dbReference type="Proteomes" id="UP000001861">
    <property type="component" value="Unassembled WGS sequence"/>
</dbReference>
<dbReference type="InParanoid" id="A8P2G0"/>
<feature type="transmembrane region" description="Helical" evidence="2">
    <location>
        <begin position="532"/>
        <end position="554"/>
    </location>
</feature>
<proteinExistence type="predicted"/>
<dbReference type="HOGENOM" id="CLU_021534_1_0_1"/>
<keyword evidence="2" id="KW-0812">Transmembrane</keyword>
<keyword evidence="4" id="KW-1185">Reference proteome</keyword>
<dbReference type="InterPro" id="IPR021840">
    <property type="entry name" value="DUF3433"/>
</dbReference>
<evidence type="ECO:0000313" key="3">
    <source>
        <dbReference type="EMBL" id="EAU83499.2"/>
    </source>
</evidence>
<accession>A8P2G0</accession>
<reference evidence="3 4" key="1">
    <citation type="journal article" date="2010" name="Proc. Natl. Acad. Sci. U.S.A.">
        <title>Insights into evolution of multicellular fungi from the assembled chromosomes of the mushroom Coprinopsis cinerea (Coprinus cinereus).</title>
        <authorList>
            <person name="Stajich J.E."/>
            <person name="Wilke S.K."/>
            <person name="Ahren D."/>
            <person name="Au C.H."/>
            <person name="Birren B.W."/>
            <person name="Borodovsky M."/>
            <person name="Burns C."/>
            <person name="Canback B."/>
            <person name="Casselton L.A."/>
            <person name="Cheng C.K."/>
            <person name="Deng J."/>
            <person name="Dietrich F.S."/>
            <person name="Fargo D.C."/>
            <person name="Farman M.L."/>
            <person name="Gathman A.C."/>
            <person name="Goldberg J."/>
            <person name="Guigo R."/>
            <person name="Hoegger P.J."/>
            <person name="Hooker J.B."/>
            <person name="Huggins A."/>
            <person name="James T.Y."/>
            <person name="Kamada T."/>
            <person name="Kilaru S."/>
            <person name="Kodira C."/>
            <person name="Kues U."/>
            <person name="Kupfer D."/>
            <person name="Kwan H.S."/>
            <person name="Lomsadze A."/>
            <person name="Li W."/>
            <person name="Lilly W.W."/>
            <person name="Ma L.J."/>
            <person name="Mackey A.J."/>
            <person name="Manning G."/>
            <person name="Martin F."/>
            <person name="Muraguchi H."/>
            <person name="Natvig D.O."/>
            <person name="Palmerini H."/>
            <person name="Ramesh M.A."/>
            <person name="Rehmeyer C.J."/>
            <person name="Roe B.A."/>
            <person name="Shenoy N."/>
            <person name="Stanke M."/>
            <person name="Ter-Hovhannisyan V."/>
            <person name="Tunlid A."/>
            <person name="Velagapudi R."/>
            <person name="Vision T.J."/>
            <person name="Zeng Q."/>
            <person name="Zolan M.E."/>
            <person name="Pukkila P.J."/>
        </authorList>
    </citation>
    <scope>NUCLEOTIDE SEQUENCE [LARGE SCALE GENOMIC DNA]</scope>
    <source>
        <strain evidence="4">Okayama-7 / 130 / ATCC MYA-4618 / FGSC 9003</strain>
    </source>
</reference>
<name>A8P2G0_COPC7</name>
<dbReference type="AlphaFoldDB" id="A8P2G0"/>
<protein>
    <submittedName>
        <fullName evidence="3">Uncharacterized protein</fullName>
    </submittedName>
</protein>
<dbReference type="VEuPathDB" id="FungiDB:CC1G_04755"/>
<feature type="region of interest" description="Disordered" evidence="1">
    <location>
        <begin position="1"/>
        <end position="26"/>
    </location>
</feature>
<dbReference type="PANTHER" id="PTHR37544:SF3">
    <property type="entry name" value="SPRAY"/>
    <property type="match status" value="1"/>
</dbReference>
<dbReference type="Pfam" id="PF11915">
    <property type="entry name" value="DUF3433"/>
    <property type="match status" value="1"/>
</dbReference>
<comment type="caution">
    <text evidence="3">The sequence shown here is derived from an EMBL/GenBank/DDBJ whole genome shotgun (WGS) entry which is preliminary data.</text>
</comment>
<dbReference type="OrthoDB" id="3248909at2759"/>
<dbReference type="PANTHER" id="PTHR37544">
    <property type="entry name" value="SPRAY-RELATED"/>
    <property type="match status" value="1"/>
</dbReference>
<dbReference type="KEGG" id="cci:CC1G_04755"/>
<evidence type="ECO:0000256" key="1">
    <source>
        <dbReference type="SAM" id="MobiDB-lite"/>
    </source>
</evidence>
<evidence type="ECO:0000313" key="4">
    <source>
        <dbReference type="Proteomes" id="UP000001861"/>
    </source>
</evidence>
<sequence length="683" mass="74634">MSTVTSSHSVDHSQSHPVGDFGSLQGKAQAGDARFSTYTTAGQTSTLYSQGPGSPMSPRRFRDSVHLIEPSNRRPPQRFDPLIMKLPVVLASPLSMFILGVGLEVLASLSKAQGGFRLPGVRISTVFGDVSTQFLASFLPTLIIIPNAILWRELDWMLRSYQPFVVLSQGGAKAEETILLDYIELGPLLAIPRAMKYKHRIILLSSLTAVFTYLFQPLTGSIFQVRQTPETRSWDTTRSETIGLSPEIGNLQGFLAAAGYVDAHVTHDLEEPEFIRSITGWATGKFDFPQEPGLNATVSAVTNGIRTNVNCDNPAEPPVVTRSASRVTLASRSLQGCSHTTTFNVTADSDIFYGVDAVVCPDSPSDMIIEHRPVMFWFYRTVDGGVGDARTVFCAPNLEGSEVEVVASVDTGRILALNRLSDQVPFNDVLNGDNAGKAMNGVVFAESDNSFIQTRAIATNLLVPSAILRHIDKQEGGRDAVFARPNGVLDSTVEVYRLHLTMASKTNYFVPGEVTLNGQVVEIVPRLWVDPFPAHFLAALLILTGFIGIFLHVINRKQRKKVHLACVPGTIAGTVSLASHSGWPQLLTPYDNLYDMEQKLSSLRFSLDKRTGAIIADDDGSSTPDERSQDAEVRMSLMNTKIEVSPNPESSSFAAFQTAAGVEPWKEKNKWKLFRKRDSSGSS</sequence>
<keyword evidence="2" id="KW-0472">Membrane</keyword>